<feature type="domain" description="FAD dependent oxidoreductase" evidence="6">
    <location>
        <begin position="11"/>
        <end position="400"/>
    </location>
</feature>
<dbReference type="OrthoDB" id="9815989at2"/>
<evidence type="ECO:0000256" key="5">
    <source>
        <dbReference type="SAM" id="Phobius"/>
    </source>
</evidence>
<accession>A0A1Y2SSJ9</accession>
<evidence type="ECO:0000313" key="8">
    <source>
        <dbReference type="Proteomes" id="UP000194204"/>
    </source>
</evidence>
<dbReference type="Pfam" id="PF01266">
    <property type="entry name" value="DAO"/>
    <property type="match status" value="1"/>
</dbReference>
<comment type="cofactor">
    <cofactor evidence="1">
        <name>FAD</name>
        <dbReference type="ChEBI" id="CHEBI:57692"/>
    </cofactor>
</comment>
<evidence type="ECO:0000256" key="4">
    <source>
        <dbReference type="ARBA" id="ARBA00023002"/>
    </source>
</evidence>
<comment type="caution">
    <text evidence="7">The sequence shown here is derived from an EMBL/GenBank/DDBJ whole genome shotgun (WGS) entry which is preliminary data.</text>
</comment>
<evidence type="ECO:0000256" key="2">
    <source>
        <dbReference type="ARBA" id="ARBA00022630"/>
    </source>
</evidence>
<dbReference type="PANTHER" id="PTHR10961:SF7">
    <property type="entry name" value="FAD DEPENDENT OXIDOREDUCTASE DOMAIN-CONTAINING PROTEIN"/>
    <property type="match status" value="1"/>
</dbReference>
<feature type="transmembrane region" description="Helical" evidence="5">
    <location>
        <begin position="12"/>
        <end position="30"/>
    </location>
</feature>
<dbReference type="EMBL" id="MUBK01000006">
    <property type="protein sequence ID" value="OTA20783.1"/>
    <property type="molecule type" value="Genomic_DNA"/>
</dbReference>
<dbReference type="InterPro" id="IPR045170">
    <property type="entry name" value="MTOX"/>
</dbReference>
<evidence type="ECO:0000259" key="6">
    <source>
        <dbReference type="Pfam" id="PF01266"/>
    </source>
</evidence>
<keyword evidence="5" id="KW-0812">Transmembrane</keyword>
<keyword evidence="2" id="KW-0285">Flavoprotein</keyword>
<evidence type="ECO:0000313" key="7">
    <source>
        <dbReference type="EMBL" id="OTA20783.1"/>
    </source>
</evidence>
<organism evidence="7 8">
    <name type="scientific">Xenorhabdus beddingii</name>
    <dbReference type="NCBI Taxonomy" id="40578"/>
    <lineage>
        <taxon>Bacteria</taxon>
        <taxon>Pseudomonadati</taxon>
        <taxon>Pseudomonadota</taxon>
        <taxon>Gammaproteobacteria</taxon>
        <taxon>Enterobacterales</taxon>
        <taxon>Morganellaceae</taxon>
        <taxon>Xenorhabdus</taxon>
    </lineage>
</organism>
<keyword evidence="8" id="KW-1185">Reference proteome</keyword>
<dbReference type="STRING" id="40578.Xbed_01033"/>
<sequence>MQSVNPRDDFDMVIIGGGIIGLASAYYATFRGLRTLIIDQYGIHNDVNSSKGIERMFRLMQDNESEAHLAETSLALWMELQLATGKQLLAMDDLIFFGHRDAPMTTEGNVQQIKKTMDRMGMPYEYLDSPDAIHRRFPVFNRAALADDYVGLVQAASASINVQGAAKAFFYAAKQTGHLHVLDKHAVIGIDFHRNPLTSHRYTLHIQGEDKAISVHGKYLIACPGVWADSVLTPLGLQQTRNWKIWQMNYAYWPLKKHRPRIPVWFEFGNIDASDNGTFYGFPPLNFSPEMQNMVKMSADYTYDIFDAPSAIRPGVNDRLMEELSQHLGHLLDAEIIDATNFERVGTCLYSMSPDGKLVIGRIPTEPCSQSFYPGASMCIMESGRAFKYAPLFGRVLVELALEGKSRYQSDLEIFSPIRKGLFETPNQSRS</sequence>
<keyword evidence="5" id="KW-0472">Membrane</keyword>
<reference evidence="7 8" key="1">
    <citation type="submission" date="2017-01" db="EMBL/GenBank/DDBJ databases">
        <title>Deconstructing symbiosis and pathogenesis requirements using a combined genomic-metabolomic approach.</title>
        <authorList>
            <person name="Tobias N.J."/>
            <person name="Wolff H."/>
            <person name="Djahanschiri B."/>
            <person name="Ebersberger I."/>
            <person name="Bode H.B."/>
        </authorList>
    </citation>
    <scope>NUCLEOTIDE SEQUENCE [LARGE SCALE GENOMIC DNA]</scope>
    <source>
        <strain evidence="7 8">DSM 4764</strain>
    </source>
</reference>
<dbReference type="InterPro" id="IPR006076">
    <property type="entry name" value="FAD-dep_OxRdtase"/>
</dbReference>
<protein>
    <submittedName>
        <fullName evidence="7">N-methyl-L-tryptophan oxidase</fullName>
    </submittedName>
</protein>
<gene>
    <name evidence="7" type="ORF">Xbed_01033</name>
</gene>
<dbReference type="Gene3D" id="3.30.9.10">
    <property type="entry name" value="D-Amino Acid Oxidase, subunit A, domain 2"/>
    <property type="match status" value="1"/>
</dbReference>
<dbReference type="Gene3D" id="3.50.50.60">
    <property type="entry name" value="FAD/NAD(P)-binding domain"/>
    <property type="match status" value="1"/>
</dbReference>
<dbReference type="AlphaFoldDB" id="A0A1Y2SSJ9"/>
<dbReference type="SUPFAM" id="SSF51905">
    <property type="entry name" value="FAD/NAD(P)-binding domain"/>
    <property type="match status" value="1"/>
</dbReference>
<evidence type="ECO:0000256" key="3">
    <source>
        <dbReference type="ARBA" id="ARBA00022827"/>
    </source>
</evidence>
<keyword evidence="4" id="KW-0560">Oxidoreductase</keyword>
<dbReference type="Proteomes" id="UP000194204">
    <property type="component" value="Unassembled WGS sequence"/>
</dbReference>
<name>A0A1Y2SSJ9_9GAMM</name>
<dbReference type="PANTHER" id="PTHR10961">
    <property type="entry name" value="PEROXISOMAL SARCOSINE OXIDASE"/>
    <property type="match status" value="1"/>
</dbReference>
<keyword evidence="3" id="KW-0274">FAD</keyword>
<dbReference type="GO" id="GO:0008115">
    <property type="term" value="F:sarcosine oxidase activity"/>
    <property type="evidence" value="ECO:0007669"/>
    <property type="project" value="TreeGrafter"/>
</dbReference>
<proteinExistence type="predicted"/>
<dbReference type="GO" id="GO:0050660">
    <property type="term" value="F:flavin adenine dinucleotide binding"/>
    <property type="evidence" value="ECO:0007669"/>
    <property type="project" value="InterPro"/>
</dbReference>
<keyword evidence="5" id="KW-1133">Transmembrane helix</keyword>
<evidence type="ECO:0000256" key="1">
    <source>
        <dbReference type="ARBA" id="ARBA00001974"/>
    </source>
</evidence>
<dbReference type="InterPro" id="IPR036188">
    <property type="entry name" value="FAD/NAD-bd_sf"/>
</dbReference>